<evidence type="ECO:0000313" key="3">
    <source>
        <dbReference type="Proteomes" id="UP000075901"/>
    </source>
</evidence>
<accession>A0A182T247</accession>
<dbReference type="VEuPathDB" id="VectorBase:AMAM018095"/>
<keyword evidence="1" id="KW-1133">Transmembrane helix</keyword>
<dbReference type="EnsemblMetazoa" id="AMAM018095-RA">
    <property type="protein sequence ID" value="AMAM018095-PA"/>
    <property type="gene ID" value="AMAM018095"/>
</dbReference>
<keyword evidence="1" id="KW-0472">Membrane</keyword>
<reference evidence="3" key="1">
    <citation type="submission" date="2013-09" db="EMBL/GenBank/DDBJ databases">
        <title>The Genome Sequence of Anopheles maculatus species B.</title>
        <authorList>
            <consortium name="The Broad Institute Genomics Platform"/>
            <person name="Neafsey D.E."/>
            <person name="Besansky N."/>
            <person name="Howell P."/>
            <person name="Walton C."/>
            <person name="Young S.K."/>
            <person name="Zeng Q."/>
            <person name="Gargeya S."/>
            <person name="Fitzgerald M."/>
            <person name="Haas B."/>
            <person name="Abouelleil A."/>
            <person name="Allen A.W."/>
            <person name="Alvarado L."/>
            <person name="Arachchi H.M."/>
            <person name="Berlin A.M."/>
            <person name="Chapman S.B."/>
            <person name="Gainer-Dewar J."/>
            <person name="Goldberg J."/>
            <person name="Griggs A."/>
            <person name="Gujja S."/>
            <person name="Hansen M."/>
            <person name="Howarth C."/>
            <person name="Imamovic A."/>
            <person name="Ireland A."/>
            <person name="Larimer J."/>
            <person name="McCowan C."/>
            <person name="Murphy C."/>
            <person name="Pearson M."/>
            <person name="Poon T.W."/>
            <person name="Priest M."/>
            <person name="Roberts A."/>
            <person name="Saif S."/>
            <person name="Shea T."/>
            <person name="Sisk P."/>
            <person name="Sykes S."/>
            <person name="Wortman J."/>
            <person name="Nusbaum C."/>
            <person name="Birren B."/>
        </authorList>
    </citation>
    <scope>NUCLEOTIDE SEQUENCE [LARGE SCALE GENOMIC DNA]</scope>
    <source>
        <strain evidence="3">maculatus3</strain>
    </source>
</reference>
<evidence type="ECO:0000256" key="1">
    <source>
        <dbReference type="SAM" id="Phobius"/>
    </source>
</evidence>
<dbReference type="AlphaFoldDB" id="A0A182T247"/>
<protein>
    <recommendedName>
        <fullName evidence="4">Transmembrane protein</fullName>
    </recommendedName>
</protein>
<organism evidence="2 3">
    <name type="scientific">Anopheles maculatus</name>
    <dbReference type="NCBI Taxonomy" id="74869"/>
    <lineage>
        <taxon>Eukaryota</taxon>
        <taxon>Metazoa</taxon>
        <taxon>Ecdysozoa</taxon>
        <taxon>Arthropoda</taxon>
        <taxon>Hexapoda</taxon>
        <taxon>Insecta</taxon>
        <taxon>Pterygota</taxon>
        <taxon>Neoptera</taxon>
        <taxon>Endopterygota</taxon>
        <taxon>Diptera</taxon>
        <taxon>Nematocera</taxon>
        <taxon>Culicoidea</taxon>
        <taxon>Culicidae</taxon>
        <taxon>Anophelinae</taxon>
        <taxon>Anopheles</taxon>
        <taxon>Anopheles maculatus group</taxon>
    </lineage>
</organism>
<keyword evidence="1" id="KW-0812">Transmembrane</keyword>
<evidence type="ECO:0008006" key="4">
    <source>
        <dbReference type="Google" id="ProtNLM"/>
    </source>
</evidence>
<dbReference type="Proteomes" id="UP000075901">
    <property type="component" value="Unassembled WGS sequence"/>
</dbReference>
<sequence>MAATTPTNQPWNQQHQAIQFSQLGLPKIHHPTHIPAPLEDLPFSTSFFTHQSHLAPFLLARVVVMVLLCVILSVHAHFKRIRNGESAFPIPTERDRTSTSLLFAVTTTTTNICQKRQVLAVGTRWY</sequence>
<keyword evidence="3" id="KW-1185">Reference proteome</keyword>
<name>A0A182T247_9DIPT</name>
<feature type="transmembrane region" description="Helical" evidence="1">
    <location>
        <begin position="54"/>
        <end position="74"/>
    </location>
</feature>
<evidence type="ECO:0000313" key="2">
    <source>
        <dbReference type="EnsemblMetazoa" id="AMAM018095-PA"/>
    </source>
</evidence>
<proteinExistence type="predicted"/>
<reference evidence="2" key="2">
    <citation type="submission" date="2020-05" db="UniProtKB">
        <authorList>
            <consortium name="EnsemblMetazoa"/>
        </authorList>
    </citation>
    <scope>IDENTIFICATION</scope>
    <source>
        <strain evidence="2">maculatus3</strain>
    </source>
</reference>